<dbReference type="Proteomes" id="UP000308600">
    <property type="component" value="Unassembled WGS sequence"/>
</dbReference>
<evidence type="ECO:0000313" key="2">
    <source>
        <dbReference type="Proteomes" id="UP000308600"/>
    </source>
</evidence>
<protein>
    <submittedName>
        <fullName evidence="1">Uncharacterized protein</fullName>
    </submittedName>
</protein>
<evidence type="ECO:0000313" key="1">
    <source>
        <dbReference type="EMBL" id="TFK65739.1"/>
    </source>
</evidence>
<dbReference type="EMBL" id="ML208427">
    <property type="protein sequence ID" value="TFK65739.1"/>
    <property type="molecule type" value="Genomic_DNA"/>
</dbReference>
<keyword evidence="2" id="KW-1185">Reference proteome</keyword>
<name>A0ACD3AJC3_9AGAR</name>
<accession>A0ACD3AJC3</accession>
<organism evidence="1 2">
    <name type="scientific">Pluteus cervinus</name>
    <dbReference type="NCBI Taxonomy" id="181527"/>
    <lineage>
        <taxon>Eukaryota</taxon>
        <taxon>Fungi</taxon>
        <taxon>Dikarya</taxon>
        <taxon>Basidiomycota</taxon>
        <taxon>Agaricomycotina</taxon>
        <taxon>Agaricomycetes</taxon>
        <taxon>Agaricomycetidae</taxon>
        <taxon>Agaricales</taxon>
        <taxon>Pluteineae</taxon>
        <taxon>Pluteaceae</taxon>
        <taxon>Pluteus</taxon>
    </lineage>
</organism>
<gene>
    <name evidence="1" type="ORF">BDN72DRAFT_962297</name>
</gene>
<sequence>MGLFSSSEHLNFGSLFKVAYHRHCSLLLSEAGSQQMLPGSKKADVNLIFQHPFLNLELLFDQVRKYGQPPSSEETQVLRCLVQECEEDIKALKSKSSDIISEISRLSRELSETGYRLSHRQKQVEFGQYLLQPQRNTAKLLPQDVLEEIFFAFCQSRLSPSAAFSKPQALRFAAVCHRWRGIALSTPRLWEHSYATSRHSSSLELAKARIEGCPSYVLRLYVQSKTQSLKDFLLFLQQSPAKLRRFELRVTMKCANEDIWDQVQKVDFGEVEEFVCQDNYTRIILPESAVQLKRLHLDNIPVSWKAAPPPSQLTILSITSGVHCSMLEHIFSHCLALQSILITITEHGPRSSSADDNVHFRTATLHQLETFCLINNFDQGELPSDLLHSFNFPRLSTFEYSSDKPSRVAIPWLTSLSFIHRIHRLSLSLHEDTTSLAPILRTTESLQEISILGDEPDLTTILGILSSLAQSSISPRLRGVQIVTHTRFENLTEHCSGFIEMVRALSNPDTGHRAALTHLRIGSWPKHGATTFLSRLQGGCRGVDVKIYDISSRWEFTFPEGFDMNVLPFGRVHERRALQADRSWKRLLGRVGIVESSQYI</sequence>
<reference evidence="1 2" key="1">
    <citation type="journal article" date="2019" name="Nat. Ecol. Evol.">
        <title>Megaphylogeny resolves global patterns of mushroom evolution.</title>
        <authorList>
            <person name="Varga T."/>
            <person name="Krizsan K."/>
            <person name="Foldi C."/>
            <person name="Dima B."/>
            <person name="Sanchez-Garcia M."/>
            <person name="Sanchez-Ramirez S."/>
            <person name="Szollosi G.J."/>
            <person name="Szarkandi J.G."/>
            <person name="Papp V."/>
            <person name="Albert L."/>
            <person name="Andreopoulos W."/>
            <person name="Angelini C."/>
            <person name="Antonin V."/>
            <person name="Barry K.W."/>
            <person name="Bougher N.L."/>
            <person name="Buchanan P."/>
            <person name="Buyck B."/>
            <person name="Bense V."/>
            <person name="Catcheside P."/>
            <person name="Chovatia M."/>
            <person name="Cooper J."/>
            <person name="Damon W."/>
            <person name="Desjardin D."/>
            <person name="Finy P."/>
            <person name="Geml J."/>
            <person name="Haridas S."/>
            <person name="Hughes K."/>
            <person name="Justo A."/>
            <person name="Karasinski D."/>
            <person name="Kautmanova I."/>
            <person name="Kiss B."/>
            <person name="Kocsube S."/>
            <person name="Kotiranta H."/>
            <person name="LaButti K.M."/>
            <person name="Lechner B.E."/>
            <person name="Liimatainen K."/>
            <person name="Lipzen A."/>
            <person name="Lukacs Z."/>
            <person name="Mihaltcheva S."/>
            <person name="Morgado L.N."/>
            <person name="Niskanen T."/>
            <person name="Noordeloos M.E."/>
            <person name="Ohm R.A."/>
            <person name="Ortiz-Santana B."/>
            <person name="Ovrebo C."/>
            <person name="Racz N."/>
            <person name="Riley R."/>
            <person name="Savchenko A."/>
            <person name="Shiryaev A."/>
            <person name="Soop K."/>
            <person name="Spirin V."/>
            <person name="Szebenyi C."/>
            <person name="Tomsovsky M."/>
            <person name="Tulloss R.E."/>
            <person name="Uehling J."/>
            <person name="Grigoriev I.V."/>
            <person name="Vagvolgyi C."/>
            <person name="Papp T."/>
            <person name="Martin F.M."/>
            <person name="Miettinen O."/>
            <person name="Hibbett D.S."/>
            <person name="Nagy L.G."/>
        </authorList>
    </citation>
    <scope>NUCLEOTIDE SEQUENCE [LARGE SCALE GENOMIC DNA]</scope>
    <source>
        <strain evidence="1 2">NL-1719</strain>
    </source>
</reference>
<proteinExistence type="predicted"/>